<dbReference type="EMBL" id="JAHRHJ020000001">
    <property type="protein sequence ID" value="KAH9329409.1"/>
    <property type="molecule type" value="Genomic_DNA"/>
</dbReference>
<feature type="non-terminal residue" evidence="1">
    <location>
        <position position="52"/>
    </location>
</feature>
<evidence type="ECO:0000313" key="1">
    <source>
        <dbReference type="EMBL" id="KAH9329409.1"/>
    </source>
</evidence>
<sequence length="52" mass="6025">GQRGRLCAGRRRQRVQVGAGSYWSARCNRGRREEAWAVVWGRGRWRHGRDSG</sequence>
<gene>
    <name evidence="1" type="ORF">KI387_001517</name>
</gene>
<name>A0AA38GTH6_TAXCH</name>
<dbReference type="Proteomes" id="UP000824469">
    <property type="component" value="Unassembled WGS sequence"/>
</dbReference>
<keyword evidence="2" id="KW-1185">Reference proteome</keyword>
<reference evidence="1 2" key="1">
    <citation type="journal article" date="2021" name="Nat. Plants">
        <title>The Taxus genome provides insights into paclitaxel biosynthesis.</title>
        <authorList>
            <person name="Xiong X."/>
            <person name="Gou J."/>
            <person name="Liao Q."/>
            <person name="Li Y."/>
            <person name="Zhou Q."/>
            <person name="Bi G."/>
            <person name="Li C."/>
            <person name="Du R."/>
            <person name="Wang X."/>
            <person name="Sun T."/>
            <person name="Guo L."/>
            <person name="Liang H."/>
            <person name="Lu P."/>
            <person name="Wu Y."/>
            <person name="Zhang Z."/>
            <person name="Ro D.K."/>
            <person name="Shang Y."/>
            <person name="Huang S."/>
            <person name="Yan J."/>
        </authorList>
    </citation>
    <scope>NUCLEOTIDE SEQUENCE [LARGE SCALE GENOMIC DNA]</scope>
    <source>
        <strain evidence="1">Ta-2019</strain>
    </source>
</reference>
<organism evidence="1 2">
    <name type="scientific">Taxus chinensis</name>
    <name type="common">Chinese yew</name>
    <name type="synonym">Taxus wallichiana var. chinensis</name>
    <dbReference type="NCBI Taxonomy" id="29808"/>
    <lineage>
        <taxon>Eukaryota</taxon>
        <taxon>Viridiplantae</taxon>
        <taxon>Streptophyta</taxon>
        <taxon>Embryophyta</taxon>
        <taxon>Tracheophyta</taxon>
        <taxon>Spermatophyta</taxon>
        <taxon>Pinopsida</taxon>
        <taxon>Pinidae</taxon>
        <taxon>Conifers II</taxon>
        <taxon>Cupressales</taxon>
        <taxon>Taxaceae</taxon>
        <taxon>Taxus</taxon>
    </lineage>
</organism>
<evidence type="ECO:0000313" key="2">
    <source>
        <dbReference type="Proteomes" id="UP000824469"/>
    </source>
</evidence>
<protein>
    <submittedName>
        <fullName evidence="1">Uncharacterized protein</fullName>
    </submittedName>
</protein>
<feature type="non-terminal residue" evidence="1">
    <location>
        <position position="1"/>
    </location>
</feature>
<proteinExistence type="predicted"/>
<accession>A0AA38GTH6</accession>
<dbReference type="AlphaFoldDB" id="A0AA38GTH6"/>
<comment type="caution">
    <text evidence="1">The sequence shown here is derived from an EMBL/GenBank/DDBJ whole genome shotgun (WGS) entry which is preliminary data.</text>
</comment>